<dbReference type="Proteomes" id="UP001152795">
    <property type="component" value="Unassembled WGS sequence"/>
</dbReference>
<dbReference type="OrthoDB" id="6369263at2759"/>
<evidence type="ECO:0000313" key="2">
    <source>
        <dbReference type="EMBL" id="CAB4016437.1"/>
    </source>
</evidence>
<dbReference type="AlphaFoldDB" id="A0A7D9IYM0"/>
<protein>
    <submittedName>
        <fullName evidence="2">Uncharacterized protein</fullName>
    </submittedName>
</protein>
<organism evidence="2 3">
    <name type="scientific">Paramuricea clavata</name>
    <name type="common">Red gorgonian</name>
    <name type="synonym">Violescent sea-whip</name>
    <dbReference type="NCBI Taxonomy" id="317549"/>
    <lineage>
        <taxon>Eukaryota</taxon>
        <taxon>Metazoa</taxon>
        <taxon>Cnidaria</taxon>
        <taxon>Anthozoa</taxon>
        <taxon>Octocorallia</taxon>
        <taxon>Malacalcyonacea</taxon>
        <taxon>Plexauridae</taxon>
        <taxon>Paramuricea</taxon>
    </lineage>
</organism>
<feature type="compositionally biased region" description="Basic and acidic residues" evidence="1">
    <location>
        <begin position="337"/>
        <end position="349"/>
    </location>
</feature>
<evidence type="ECO:0000256" key="1">
    <source>
        <dbReference type="SAM" id="MobiDB-lite"/>
    </source>
</evidence>
<proteinExistence type="predicted"/>
<dbReference type="PANTHER" id="PTHR47331:SF5">
    <property type="entry name" value="RIBONUCLEASE H"/>
    <property type="match status" value="1"/>
</dbReference>
<sequence>MSNIKKKIKIRQGHRVYLTKILGNAHDIVQNYDGNQEKKLKQIRITLKERLDTLKTLDEEILELIEADEEISTEIEEAGKYRESVHEMIVNIDSVLEAKPMNETMSMSLRRLYDQIEAHVRGLKSLDVPDTEYGALLLPILIGKIPDEIRILLGRKMTGESWNLNTLLENFREELENRERCEGIQALSFRDGRNFNEQRGGRKYSNTPFTAAALMTGKTTINCSFCQQEHTSASCFVVTDIEARKQILRKQGRCFLCLKRNHIARDSESRYMCKYCSGKHHVSLCNNNSRQSLATNSRQSLATNSRQSLATRQESNSRQQLGNVQDSLAKEQTTQSRDTKDTGNTKETRNYHACLQDSVLLQMMRNKRT</sequence>
<feature type="region of interest" description="Disordered" evidence="1">
    <location>
        <begin position="297"/>
        <end position="349"/>
    </location>
</feature>
<feature type="compositionally biased region" description="Polar residues" evidence="1">
    <location>
        <begin position="297"/>
        <end position="336"/>
    </location>
</feature>
<evidence type="ECO:0000313" key="3">
    <source>
        <dbReference type="Proteomes" id="UP001152795"/>
    </source>
</evidence>
<name>A0A7D9IYM0_PARCT</name>
<dbReference type="EMBL" id="CACRXK020009116">
    <property type="protein sequence ID" value="CAB4016437.1"/>
    <property type="molecule type" value="Genomic_DNA"/>
</dbReference>
<keyword evidence="3" id="KW-1185">Reference proteome</keyword>
<comment type="caution">
    <text evidence="2">The sequence shown here is derived from an EMBL/GenBank/DDBJ whole genome shotgun (WGS) entry which is preliminary data.</text>
</comment>
<gene>
    <name evidence="2" type="ORF">PACLA_8A055113</name>
</gene>
<reference evidence="2" key="1">
    <citation type="submission" date="2020-04" db="EMBL/GenBank/DDBJ databases">
        <authorList>
            <person name="Alioto T."/>
            <person name="Alioto T."/>
            <person name="Gomez Garrido J."/>
        </authorList>
    </citation>
    <scope>NUCLEOTIDE SEQUENCE</scope>
    <source>
        <strain evidence="2">A484AB</strain>
    </source>
</reference>
<dbReference type="PANTHER" id="PTHR47331">
    <property type="entry name" value="PHD-TYPE DOMAIN-CONTAINING PROTEIN"/>
    <property type="match status" value="1"/>
</dbReference>
<dbReference type="InterPro" id="IPR005312">
    <property type="entry name" value="DUF1759"/>
</dbReference>
<dbReference type="Pfam" id="PF03564">
    <property type="entry name" value="DUF1759"/>
    <property type="match status" value="1"/>
</dbReference>
<accession>A0A7D9IYM0</accession>